<dbReference type="Proteomes" id="UP000657574">
    <property type="component" value="Unassembled WGS sequence"/>
</dbReference>
<evidence type="ECO:0000313" key="2">
    <source>
        <dbReference type="Proteomes" id="UP000657574"/>
    </source>
</evidence>
<reference evidence="1" key="1">
    <citation type="journal article" date="2014" name="Int. J. Syst. Evol. Microbiol.">
        <title>Complete genome sequence of Corynebacterium casei LMG S-19264T (=DSM 44701T), isolated from a smear-ripened cheese.</title>
        <authorList>
            <consortium name="US DOE Joint Genome Institute (JGI-PGF)"/>
            <person name="Walter F."/>
            <person name="Albersmeier A."/>
            <person name="Kalinowski J."/>
            <person name="Ruckert C."/>
        </authorList>
    </citation>
    <scope>NUCLEOTIDE SEQUENCE</scope>
    <source>
        <strain evidence="1">JCM 3086</strain>
    </source>
</reference>
<evidence type="ECO:0000313" key="1">
    <source>
        <dbReference type="EMBL" id="GGJ55829.1"/>
    </source>
</evidence>
<comment type="caution">
    <text evidence="1">The sequence shown here is derived from an EMBL/GenBank/DDBJ whole genome shotgun (WGS) entry which is preliminary data.</text>
</comment>
<dbReference type="EMBL" id="BMQA01000050">
    <property type="protein sequence ID" value="GGJ55829.1"/>
    <property type="molecule type" value="Genomic_DNA"/>
</dbReference>
<reference evidence="1" key="2">
    <citation type="submission" date="2020-09" db="EMBL/GenBank/DDBJ databases">
        <authorList>
            <person name="Sun Q."/>
            <person name="Ohkuma M."/>
        </authorList>
    </citation>
    <scope>NUCLEOTIDE SEQUENCE</scope>
    <source>
        <strain evidence="1">JCM 3086</strain>
    </source>
</reference>
<proteinExistence type="predicted"/>
<sequence>MTVSVPTVVSVQAWRGGPCQALLSGFLFRAKLDIVGYGLEDARAVGRKIAERGHPDVVDVFVVLHANARHHAVVASYPEDIVKIGPKIPLIAV</sequence>
<protein>
    <submittedName>
        <fullName evidence="1">Uncharacterized protein</fullName>
    </submittedName>
</protein>
<name>A0A917LA58_9ACTN</name>
<dbReference type="AlphaFoldDB" id="A0A917LA58"/>
<organism evidence="1 2">
    <name type="scientific">Streptomyces brasiliensis</name>
    <dbReference type="NCBI Taxonomy" id="1954"/>
    <lineage>
        <taxon>Bacteria</taxon>
        <taxon>Bacillati</taxon>
        <taxon>Actinomycetota</taxon>
        <taxon>Actinomycetes</taxon>
        <taxon>Kitasatosporales</taxon>
        <taxon>Streptomycetaceae</taxon>
        <taxon>Streptomyces</taxon>
    </lineage>
</organism>
<gene>
    <name evidence="1" type="ORF">GCM10010121_078040</name>
</gene>
<keyword evidence="2" id="KW-1185">Reference proteome</keyword>
<dbReference type="RefSeq" id="WP_189316090.1">
    <property type="nucleotide sequence ID" value="NZ_BMQA01000050.1"/>
</dbReference>
<accession>A0A917LA58</accession>